<dbReference type="EMBL" id="JANFNG010000014">
    <property type="protein sequence ID" value="MCQ4082514.1"/>
    <property type="molecule type" value="Genomic_DNA"/>
</dbReference>
<comment type="caution">
    <text evidence="1">The sequence shown here is derived from an EMBL/GenBank/DDBJ whole genome shotgun (WGS) entry which is preliminary data.</text>
</comment>
<evidence type="ECO:0000313" key="2">
    <source>
        <dbReference type="Proteomes" id="UP001057702"/>
    </source>
</evidence>
<dbReference type="RefSeq" id="WP_255921427.1">
    <property type="nucleotide sequence ID" value="NZ_JANFNG010000014.1"/>
</dbReference>
<reference evidence="1" key="1">
    <citation type="submission" date="2022-06" db="EMBL/GenBank/DDBJ databases">
        <title>Draft genome sequence of Streptomyces sp. RB6PN25 isolated from peat swamp forest in Thailand.</title>
        <authorList>
            <person name="Duangmal K."/>
            <person name="Klaysubun C."/>
        </authorList>
    </citation>
    <scope>NUCLEOTIDE SEQUENCE</scope>
    <source>
        <strain evidence="1">RB6PN25</strain>
    </source>
</reference>
<name>A0ABT1PXW3_9ACTN</name>
<keyword evidence="2" id="KW-1185">Reference proteome</keyword>
<protein>
    <submittedName>
        <fullName evidence="1">Uncharacterized protein</fullName>
    </submittedName>
</protein>
<dbReference type="Proteomes" id="UP001057702">
    <property type="component" value="Unassembled WGS sequence"/>
</dbReference>
<organism evidence="1 2">
    <name type="scientific">Streptomyces humicola</name>
    <dbReference type="NCBI Taxonomy" id="2953240"/>
    <lineage>
        <taxon>Bacteria</taxon>
        <taxon>Bacillati</taxon>
        <taxon>Actinomycetota</taxon>
        <taxon>Actinomycetes</taxon>
        <taxon>Kitasatosporales</taxon>
        <taxon>Streptomycetaceae</taxon>
        <taxon>Streptomyces</taxon>
    </lineage>
</organism>
<gene>
    <name evidence="1" type="ORF">NGB36_18375</name>
</gene>
<accession>A0ABT1PXW3</accession>
<sequence>MPVGVREGGHGLILACGQDQAKDAWASQDIPEPFDVKIATSRFHLN</sequence>
<evidence type="ECO:0000313" key="1">
    <source>
        <dbReference type="EMBL" id="MCQ4082514.1"/>
    </source>
</evidence>
<proteinExistence type="predicted"/>